<evidence type="ECO:0000313" key="2">
    <source>
        <dbReference type="EMBL" id="CAI9164460.1"/>
    </source>
</evidence>
<protein>
    <submittedName>
        <fullName evidence="2">Uncharacterized protein</fullName>
    </submittedName>
</protein>
<name>A0ABN8YS90_RANTA</name>
<feature type="region of interest" description="Disordered" evidence="1">
    <location>
        <begin position="231"/>
        <end position="279"/>
    </location>
</feature>
<keyword evidence="3" id="KW-1185">Reference proteome</keyword>
<accession>A0ABN8YS90</accession>
<feature type="compositionally biased region" description="Basic residues" evidence="1">
    <location>
        <begin position="40"/>
        <end position="50"/>
    </location>
</feature>
<feature type="region of interest" description="Disordered" evidence="1">
    <location>
        <begin position="30"/>
        <end position="54"/>
    </location>
</feature>
<feature type="region of interest" description="Disordered" evidence="1">
    <location>
        <begin position="303"/>
        <end position="333"/>
    </location>
</feature>
<gene>
    <name evidence="2" type="ORF">MRATA1EN1_LOCUS13422</name>
</gene>
<reference evidence="2" key="1">
    <citation type="submission" date="2023-04" db="EMBL/GenBank/DDBJ databases">
        <authorList>
            <consortium name="ELIXIR-Norway"/>
        </authorList>
    </citation>
    <scope>NUCLEOTIDE SEQUENCE [LARGE SCALE GENOMIC DNA]</scope>
</reference>
<organism evidence="2 3">
    <name type="scientific">Rangifer tarandus platyrhynchus</name>
    <name type="common">Svalbard reindeer</name>
    <dbReference type="NCBI Taxonomy" id="3082113"/>
    <lineage>
        <taxon>Eukaryota</taxon>
        <taxon>Metazoa</taxon>
        <taxon>Chordata</taxon>
        <taxon>Craniata</taxon>
        <taxon>Vertebrata</taxon>
        <taxon>Euteleostomi</taxon>
        <taxon>Mammalia</taxon>
        <taxon>Eutheria</taxon>
        <taxon>Laurasiatheria</taxon>
        <taxon>Artiodactyla</taxon>
        <taxon>Ruminantia</taxon>
        <taxon>Pecora</taxon>
        <taxon>Cervidae</taxon>
        <taxon>Odocoileinae</taxon>
        <taxon>Rangifer</taxon>
    </lineage>
</organism>
<sequence>MPTLGSEIRYIYNTQLQMALSLPRHSLLPPQPPNQENWRGRHQPCGRGRQKAAENGPFQEVESIVTALRLQCSREPSGPQRAHGGCCMHQSSLANSTIRQVKQRRTVPGCSESAGRRAGVGREQGSMWPLAALDERVHVAPSCPLALALLSHCSVKWANALLHWLELMGLGWLPGPEGHLATMWWHLAPCLEFRIQRSWLSPQGSCQKAGVPQADGESPALLHMLRGHRSEKPAQREVGAQRAAGAGADKPERSGEGAAQPRKLQGQEPVLGPTAQSRLMKPRMVTCSLAGPQLQTLRCATPAELHHSTRPTSVPPTPSSQVADALASESVVP</sequence>
<proteinExistence type="predicted"/>
<dbReference type="Proteomes" id="UP001176941">
    <property type="component" value="Chromosome 23"/>
</dbReference>
<evidence type="ECO:0000313" key="3">
    <source>
        <dbReference type="Proteomes" id="UP001176941"/>
    </source>
</evidence>
<evidence type="ECO:0000256" key="1">
    <source>
        <dbReference type="SAM" id="MobiDB-lite"/>
    </source>
</evidence>
<dbReference type="EMBL" id="OX459959">
    <property type="protein sequence ID" value="CAI9164460.1"/>
    <property type="molecule type" value="Genomic_DNA"/>
</dbReference>